<keyword evidence="9" id="KW-1185">Reference proteome</keyword>
<evidence type="ECO:0000256" key="4">
    <source>
        <dbReference type="ARBA" id="ARBA00022679"/>
    </source>
</evidence>
<evidence type="ECO:0000256" key="3">
    <source>
        <dbReference type="ARBA" id="ARBA00022676"/>
    </source>
</evidence>
<dbReference type="Pfam" id="PF17994">
    <property type="entry name" value="Glft2_N"/>
    <property type="match status" value="1"/>
</dbReference>
<evidence type="ECO:0000259" key="6">
    <source>
        <dbReference type="Pfam" id="PF17994"/>
    </source>
</evidence>
<feature type="domain" description="Galactofuranosyltransferase GlfT2 N-terminal" evidence="6">
    <location>
        <begin position="81"/>
        <end position="203"/>
    </location>
</feature>
<dbReference type="PANTHER" id="PTHR43179">
    <property type="entry name" value="RHAMNOSYLTRANSFERASE WBBL"/>
    <property type="match status" value="1"/>
</dbReference>
<dbReference type="Gene3D" id="3.90.550.60">
    <property type="match status" value="1"/>
</dbReference>
<keyword evidence="4 8" id="KW-0808">Transferase</keyword>
<evidence type="ECO:0000313" key="9">
    <source>
        <dbReference type="Proteomes" id="UP000029082"/>
    </source>
</evidence>
<accession>A0A087BQB6</accession>
<name>A0A087BQB6_9BIFI</name>
<dbReference type="STRING" id="1437603.GCA_000771525_01580"/>
<dbReference type="EMBL" id="JGZE01000035">
    <property type="protein sequence ID" value="KFI73216.1"/>
    <property type="molecule type" value="Genomic_DNA"/>
</dbReference>
<dbReference type="GO" id="GO:0016757">
    <property type="term" value="F:glycosyltransferase activity"/>
    <property type="evidence" value="ECO:0007669"/>
    <property type="project" value="UniProtKB-KW"/>
</dbReference>
<evidence type="ECO:0000259" key="7">
    <source>
        <dbReference type="Pfam" id="PF19320"/>
    </source>
</evidence>
<organism evidence="8 9">
    <name type="scientific">Bifidobacterium mongoliense DSM 21395</name>
    <dbReference type="NCBI Taxonomy" id="1437603"/>
    <lineage>
        <taxon>Bacteria</taxon>
        <taxon>Bacillati</taxon>
        <taxon>Actinomycetota</taxon>
        <taxon>Actinomycetes</taxon>
        <taxon>Bifidobacteriales</taxon>
        <taxon>Bifidobacteriaceae</taxon>
        <taxon>Bifidobacterium</taxon>
    </lineage>
</organism>
<sequence length="699" mass="79081">MNESGTTSREHTWETVDRVVYPIHDQDLTLPLYAIPWVRPHLTDDVFNPRLNMEKLSFDSMNANSFRHLVNESVESHSSASTTDVFTVDDRSSLTIRPGKHVSLCTFFNAFPASYWKRWTAISMVRFSAEVRGTGELVLYRSTGRGLFSPVTTLAVDTSNGKDFTEVQTTITMNGLLDGGYFWFDAQAGLGSELTVRDAQWSVPSEERTAKADTTLSVAITTFNRTPYCLHQLQAIAHEPALRRRLDTIYCTDQGTTLVRDEPGFDEVSAELGDQLTYLRQTNMGGSAGFSRGMYETLKAGSSAYTLLLDDDAISEPEAILRAVQFADYAKHPTIVGGGMFHLDNRTVLYTQGERFDASSVWMKPSQGLGYNHDFARFPLRDSPERHRRIDSDFNGWWMCLIPTAIMKTIGLSMPFFIKFDDTEYALRAAEHGFHTVCLPGVAVWHQAWHDKDPSRTWEEYFFQRNRWICGLLHCPQPSRRFRFEMLYGDINVGLKLVYSALRLRHMGLQDILRGPEYIVESMPHKMAEVRKAREGFADTTLAKDLDDFPKPIREFDRRATPRASRDIKKAGLHAIVGALLSRGNGTKDERPDVAIPADQAIWRSFNGVNSALVTSPDGSTAAWCRRDSTLFRKQIRQGLRLSHTLIKQWGALSNRYREYDMASIDVWSRIFAAETTDDSTDDATDGRSNDNTDGMPAK</sequence>
<evidence type="ECO:0000256" key="5">
    <source>
        <dbReference type="SAM" id="MobiDB-lite"/>
    </source>
</evidence>
<dbReference type="eggNOG" id="COG1216">
    <property type="taxonomic scope" value="Bacteria"/>
</dbReference>
<keyword evidence="3" id="KW-0328">Glycosyltransferase</keyword>
<dbReference type="InterPro" id="IPR029044">
    <property type="entry name" value="Nucleotide-diphossugar_trans"/>
</dbReference>
<evidence type="ECO:0000256" key="1">
    <source>
        <dbReference type="ARBA" id="ARBA00004776"/>
    </source>
</evidence>
<protein>
    <submittedName>
        <fullName evidence="8">dTDP-rhamnosyl transferase RfbF</fullName>
    </submittedName>
</protein>
<evidence type="ECO:0000256" key="2">
    <source>
        <dbReference type="ARBA" id="ARBA00006739"/>
    </source>
</evidence>
<proteinExistence type="inferred from homology"/>
<comment type="similarity">
    <text evidence="2">Belongs to the glycosyltransferase 2 family.</text>
</comment>
<dbReference type="Proteomes" id="UP000029082">
    <property type="component" value="Unassembled WGS sequence"/>
</dbReference>
<dbReference type="Pfam" id="PF19320">
    <property type="entry name" value="GlfT2_domain3"/>
    <property type="match status" value="1"/>
</dbReference>
<dbReference type="PANTHER" id="PTHR43179:SF12">
    <property type="entry name" value="GALACTOFURANOSYLTRANSFERASE GLFT2"/>
    <property type="match status" value="1"/>
</dbReference>
<comment type="pathway">
    <text evidence="1">Cell wall biogenesis; cell wall polysaccharide biosynthesis.</text>
</comment>
<dbReference type="AlphaFoldDB" id="A0A087BQB6"/>
<dbReference type="InterPro" id="IPR045699">
    <property type="entry name" value="GlfT2_C"/>
</dbReference>
<comment type="caution">
    <text evidence="8">The sequence shown here is derived from an EMBL/GenBank/DDBJ whole genome shotgun (WGS) entry which is preliminary data.</text>
</comment>
<dbReference type="Pfam" id="PF13641">
    <property type="entry name" value="Glyco_tranf_2_3"/>
    <property type="match status" value="1"/>
</dbReference>
<feature type="region of interest" description="Disordered" evidence="5">
    <location>
        <begin position="677"/>
        <end position="699"/>
    </location>
</feature>
<reference evidence="8 9" key="1">
    <citation type="submission" date="2014-03" db="EMBL/GenBank/DDBJ databases">
        <title>Genomics of Bifidobacteria.</title>
        <authorList>
            <person name="Ventura M."/>
            <person name="Milani C."/>
            <person name="Lugli G.A."/>
        </authorList>
    </citation>
    <scope>NUCLEOTIDE SEQUENCE [LARGE SCALE GENOMIC DNA]</scope>
    <source>
        <strain evidence="8 9">DSM 21395</strain>
    </source>
</reference>
<gene>
    <name evidence="8" type="ORF">BMON_1855</name>
</gene>
<evidence type="ECO:0000313" key="8">
    <source>
        <dbReference type="EMBL" id="KFI73216.1"/>
    </source>
</evidence>
<dbReference type="SUPFAM" id="SSF53448">
    <property type="entry name" value="Nucleotide-diphospho-sugar transferases"/>
    <property type="match status" value="1"/>
</dbReference>
<feature type="domain" description="Galactofuranosyltransferase-2 C-terminal" evidence="7">
    <location>
        <begin position="495"/>
        <end position="673"/>
    </location>
</feature>
<dbReference type="InterPro" id="IPR040492">
    <property type="entry name" value="GlfT2_N"/>
</dbReference>